<dbReference type="AlphaFoldDB" id="A0AAN9BG62"/>
<accession>A0AAN9BG62</accession>
<dbReference type="Proteomes" id="UP001374579">
    <property type="component" value="Unassembled WGS sequence"/>
</dbReference>
<reference evidence="3 4" key="1">
    <citation type="submission" date="2024-02" db="EMBL/GenBank/DDBJ databases">
        <title>Chromosome-scale genome assembly of the rough periwinkle Littorina saxatilis.</title>
        <authorList>
            <person name="De Jode A."/>
            <person name="Faria R."/>
            <person name="Formenti G."/>
            <person name="Sims Y."/>
            <person name="Smith T.P."/>
            <person name="Tracey A."/>
            <person name="Wood J.M.D."/>
            <person name="Zagrodzka Z.B."/>
            <person name="Johannesson K."/>
            <person name="Butlin R.K."/>
            <person name="Leder E.H."/>
        </authorList>
    </citation>
    <scope>NUCLEOTIDE SEQUENCE [LARGE SCALE GENOMIC DNA]</scope>
    <source>
        <strain evidence="3">Snail1</strain>
        <tissue evidence="3">Muscle</tissue>
    </source>
</reference>
<keyword evidence="2" id="KW-0732">Signal</keyword>
<organism evidence="3 4">
    <name type="scientific">Littorina saxatilis</name>
    <dbReference type="NCBI Taxonomy" id="31220"/>
    <lineage>
        <taxon>Eukaryota</taxon>
        <taxon>Metazoa</taxon>
        <taxon>Spiralia</taxon>
        <taxon>Lophotrochozoa</taxon>
        <taxon>Mollusca</taxon>
        <taxon>Gastropoda</taxon>
        <taxon>Caenogastropoda</taxon>
        <taxon>Littorinimorpha</taxon>
        <taxon>Littorinoidea</taxon>
        <taxon>Littorinidae</taxon>
        <taxon>Littorina</taxon>
    </lineage>
</organism>
<evidence type="ECO:0008006" key="5">
    <source>
        <dbReference type="Google" id="ProtNLM"/>
    </source>
</evidence>
<keyword evidence="1" id="KW-0812">Transmembrane</keyword>
<keyword evidence="4" id="KW-1185">Reference proteome</keyword>
<gene>
    <name evidence="3" type="ORF">V1264_016930</name>
</gene>
<evidence type="ECO:0000313" key="4">
    <source>
        <dbReference type="Proteomes" id="UP001374579"/>
    </source>
</evidence>
<feature type="chain" id="PRO_5043052017" description="Immunoglobulin V-set domain-containing protein" evidence="2">
    <location>
        <begin position="24"/>
        <end position="192"/>
    </location>
</feature>
<protein>
    <recommendedName>
        <fullName evidence="5">Immunoglobulin V-set domain-containing protein</fullName>
    </recommendedName>
</protein>
<dbReference type="InterPro" id="IPR036179">
    <property type="entry name" value="Ig-like_dom_sf"/>
</dbReference>
<feature type="transmembrane region" description="Helical" evidence="1">
    <location>
        <begin position="162"/>
        <end position="187"/>
    </location>
</feature>
<feature type="signal peptide" evidence="2">
    <location>
        <begin position="1"/>
        <end position="23"/>
    </location>
</feature>
<sequence length="192" mass="21282">MTRGVIFTLVLLTLLLLTFSVRSSVSMTPVTCSAPLSALGQPSHLTCFFQRDLHASNKQIMVVRHSFGAPNDDLGKDVLTCTRRVHSDALQCKAKDGYIFDGEISDRLTLQIPTATNDTAGQYLCHVIPPDGCIAYPCSLAVYENQEMFPPQSEPNQKQDTISLTTILFIINVCLVPILASCVMLIFRYRLR</sequence>
<evidence type="ECO:0000256" key="2">
    <source>
        <dbReference type="SAM" id="SignalP"/>
    </source>
</evidence>
<comment type="caution">
    <text evidence="3">The sequence shown here is derived from an EMBL/GenBank/DDBJ whole genome shotgun (WGS) entry which is preliminary data.</text>
</comment>
<keyword evidence="1" id="KW-1133">Transmembrane helix</keyword>
<keyword evidence="1" id="KW-0472">Membrane</keyword>
<proteinExistence type="predicted"/>
<dbReference type="EMBL" id="JBAMIC010000007">
    <property type="protein sequence ID" value="KAK7105566.1"/>
    <property type="molecule type" value="Genomic_DNA"/>
</dbReference>
<evidence type="ECO:0000256" key="1">
    <source>
        <dbReference type="SAM" id="Phobius"/>
    </source>
</evidence>
<evidence type="ECO:0000313" key="3">
    <source>
        <dbReference type="EMBL" id="KAK7105566.1"/>
    </source>
</evidence>
<dbReference type="SUPFAM" id="SSF48726">
    <property type="entry name" value="Immunoglobulin"/>
    <property type="match status" value="1"/>
</dbReference>
<name>A0AAN9BG62_9CAEN</name>